<reference evidence="1" key="1">
    <citation type="submission" date="2018-01" db="EMBL/GenBank/DDBJ databases">
        <authorList>
            <person name="Krukenberg V."/>
        </authorList>
    </citation>
    <scope>NUCLEOTIDE SEQUENCE</scope>
    <source>
        <strain evidence="1">E20ANME2</strain>
    </source>
</reference>
<dbReference type="EMBL" id="PQXF01000023">
    <property type="protein sequence ID" value="PXF59618.1"/>
    <property type="molecule type" value="Genomic_DNA"/>
</dbReference>
<gene>
    <name evidence="1" type="ORF">C4B59_11045</name>
</gene>
<sequence>MLTKVSTLKIVTISVTLLLAIFIISLLAGIVTHTSLQSLLASIASKEIRFAIKLSLITSIISTLMCIAVAIPAAYALARYDFFGKTLIQTIVDLPLALPPIVAGVGLLLIFGTTSFGAWLSSSGLKFVFTPYGIIIAQFTVNISFMLLIMRSTFEGISPRYEYVAQTLGCNPMQAFLQTTLPMSKNGLIAGGIITWCKGIGEFGAALLLAGAIRMKTETLPISLYLNMSCGDLDLAMAAATIMIIISVVSLYIFELYARNTQLY</sequence>
<comment type="caution">
    <text evidence="1">The sequence shown here is derived from an EMBL/GenBank/DDBJ whole genome shotgun (WGS) entry which is preliminary data.</text>
</comment>
<organism evidence="1 2">
    <name type="scientific">Candidatus Methanogaster sp</name>
    <dbReference type="NCBI Taxonomy" id="3386292"/>
    <lineage>
        <taxon>Archaea</taxon>
        <taxon>Methanobacteriati</taxon>
        <taxon>Methanobacteriota</taxon>
        <taxon>Stenosarchaea group</taxon>
        <taxon>Methanomicrobia</taxon>
        <taxon>Methanosarcinales</taxon>
        <taxon>ANME-2 cluster</taxon>
        <taxon>Candidatus Methanogasteraceae</taxon>
        <taxon>Candidatus Methanogaster</taxon>
    </lineage>
</organism>
<accession>A0AC61L1B8</accession>
<evidence type="ECO:0000313" key="1">
    <source>
        <dbReference type="EMBL" id="PXF59618.1"/>
    </source>
</evidence>
<dbReference type="Proteomes" id="UP000248329">
    <property type="component" value="Unassembled WGS sequence"/>
</dbReference>
<proteinExistence type="predicted"/>
<protein>
    <submittedName>
        <fullName evidence="1">Molybdate ABC transporter permease subunit</fullName>
    </submittedName>
</protein>
<evidence type="ECO:0000313" key="2">
    <source>
        <dbReference type="Proteomes" id="UP000248329"/>
    </source>
</evidence>
<name>A0AC61L1B8_9EURY</name>